<sequence>MEDFKLENIDHGDIEDLLEEVEKSFNIKFVGNELIGIRNFGELCDHITKKIQLEDIDDCTSQQAFYKLRNVISTELSVNQKEITIKRKLEELFPKKIRRSNLKKIEEKLGFKLKILTAPNWVMFPLIVIFLLSFICFFFSWKIALSGIAFSTLGFWMADMTANEIELENVGQLVERMTRENYLQSRRKQETFNKKEIEKVLRDWFSDKLGLEKTKLTRDAKFL</sequence>
<evidence type="ECO:0000313" key="2">
    <source>
        <dbReference type="EMBL" id="TCC86972.1"/>
    </source>
</evidence>
<keyword evidence="1" id="KW-0812">Transmembrane</keyword>
<feature type="transmembrane region" description="Helical" evidence="1">
    <location>
        <begin position="121"/>
        <end position="141"/>
    </location>
</feature>
<organism evidence="2 3">
    <name type="scientific">Pedobacter frigiditerrae</name>
    <dbReference type="NCBI Taxonomy" id="2530452"/>
    <lineage>
        <taxon>Bacteria</taxon>
        <taxon>Pseudomonadati</taxon>
        <taxon>Bacteroidota</taxon>
        <taxon>Sphingobacteriia</taxon>
        <taxon>Sphingobacteriales</taxon>
        <taxon>Sphingobacteriaceae</taxon>
        <taxon>Pedobacter</taxon>
    </lineage>
</organism>
<dbReference type="AlphaFoldDB" id="A0A4R0MLC1"/>
<dbReference type="Proteomes" id="UP000292884">
    <property type="component" value="Unassembled WGS sequence"/>
</dbReference>
<comment type="caution">
    <text evidence="2">The sequence shown here is derived from an EMBL/GenBank/DDBJ whole genome shotgun (WGS) entry which is preliminary data.</text>
</comment>
<reference evidence="2 3" key="1">
    <citation type="submission" date="2019-02" db="EMBL/GenBank/DDBJ databases">
        <title>Pedobacter sp. RP-1-13 sp. nov., isolated from Arctic soil.</title>
        <authorList>
            <person name="Dahal R.H."/>
        </authorList>
    </citation>
    <scope>NUCLEOTIDE SEQUENCE [LARGE SCALE GENOMIC DNA]</scope>
    <source>
        <strain evidence="2 3">RP-1-13</strain>
    </source>
</reference>
<protein>
    <submittedName>
        <fullName evidence="2">Uncharacterized protein</fullName>
    </submittedName>
</protein>
<proteinExistence type="predicted"/>
<dbReference type="OrthoDB" id="668798at2"/>
<dbReference type="EMBL" id="SJSK01000008">
    <property type="protein sequence ID" value="TCC86972.1"/>
    <property type="molecule type" value="Genomic_DNA"/>
</dbReference>
<keyword evidence="1" id="KW-1133">Transmembrane helix</keyword>
<gene>
    <name evidence="2" type="ORF">EZ428_22465</name>
</gene>
<evidence type="ECO:0000256" key="1">
    <source>
        <dbReference type="SAM" id="Phobius"/>
    </source>
</evidence>
<evidence type="ECO:0000313" key="3">
    <source>
        <dbReference type="Proteomes" id="UP000292884"/>
    </source>
</evidence>
<accession>A0A4R0MLC1</accession>
<keyword evidence="1" id="KW-0472">Membrane</keyword>
<dbReference type="RefSeq" id="WP_131555590.1">
    <property type="nucleotide sequence ID" value="NZ_SJSK01000008.1"/>
</dbReference>
<keyword evidence="3" id="KW-1185">Reference proteome</keyword>
<name>A0A4R0MLC1_9SPHI</name>